<sequence length="61" mass="7038">HCTLLNNHMCSDFFVTQEKLQCPNSVALAMLIQIINHYYSINFSIYIHYFCLGSGFSVYSP</sequence>
<organism evidence="1">
    <name type="scientific">Arion vulgaris</name>
    <dbReference type="NCBI Taxonomy" id="1028688"/>
    <lineage>
        <taxon>Eukaryota</taxon>
        <taxon>Metazoa</taxon>
        <taxon>Spiralia</taxon>
        <taxon>Lophotrochozoa</taxon>
        <taxon>Mollusca</taxon>
        <taxon>Gastropoda</taxon>
        <taxon>Heterobranchia</taxon>
        <taxon>Euthyneura</taxon>
        <taxon>Panpulmonata</taxon>
        <taxon>Eupulmonata</taxon>
        <taxon>Stylommatophora</taxon>
        <taxon>Helicina</taxon>
        <taxon>Arionoidea</taxon>
        <taxon>Arionidae</taxon>
        <taxon>Arion</taxon>
    </lineage>
</organism>
<feature type="non-terminal residue" evidence="1">
    <location>
        <position position="1"/>
    </location>
</feature>
<reference evidence="1" key="1">
    <citation type="submission" date="2014-12" db="EMBL/GenBank/DDBJ databases">
        <title>Insight into the proteome of Arion vulgaris.</title>
        <authorList>
            <person name="Aradska J."/>
            <person name="Bulat T."/>
            <person name="Smidak R."/>
            <person name="Sarate P."/>
            <person name="Gangsoo J."/>
            <person name="Sialana F."/>
            <person name="Bilban M."/>
            <person name="Lubec G."/>
        </authorList>
    </citation>
    <scope>NUCLEOTIDE SEQUENCE</scope>
    <source>
        <tissue evidence="1">Skin</tissue>
    </source>
</reference>
<name>A0A0B6XZQ5_9EUPU</name>
<protein>
    <submittedName>
        <fullName evidence="1">Uncharacterized protein</fullName>
    </submittedName>
</protein>
<accession>A0A0B6XZQ5</accession>
<proteinExistence type="predicted"/>
<evidence type="ECO:0000313" key="1">
    <source>
        <dbReference type="EMBL" id="CEK48996.1"/>
    </source>
</evidence>
<dbReference type="AlphaFoldDB" id="A0A0B6XZQ5"/>
<gene>
    <name evidence="1" type="primary">ORF5973</name>
</gene>
<dbReference type="EMBL" id="HACG01002131">
    <property type="protein sequence ID" value="CEK48996.1"/>
    <property type="molecule type" value="Transcribed_RNA"/>
</dbReference>